<proteinExistence type="predicted"/>
<protein>
    <submittedName>
        <fullName evidence="1">Uncharacterized protein</fullName>
    </submittedName>
</protein>
<dbReference type="Proteomes" id="UP001596042">
    <property type="component" value="Unassembled WGS sequence"/>
</dbReference>
<dbReference type="EMBL" id="JBHSEL010000120">
    <property type="protein sequence ID" value="MFC4626046.1"/>
    <property type="molecule type" value="Genomic_DNA"/>
</dbReference>
<dbReference type="RefSeq" id="WP_374833163.1">
    <property type="nucleotide sequence ID" value="NZ_JBHEEZ010000021.1"/>
</dbReference>
<evidence type="ECO:0000313" key="2">
    <source>
        <dbReference type="Proteomes" id="UP001596042"/>
    </source>
</evidence>
<organism evidence="1 2">
    <name type="scientific">Daeguia caeni</name>
    <dbReference type="NCBI Taxonomy" id="439612"/>
    <lineage>
        <taxon>Bacteria</taxon>
        <taxon>Pseudomonadati</taxon>
        <taxon>Pseudomonadota</taxon>
        <taxon>Alphaproteobacteria</taxon>
        <taxon>Hyphomicrobiales</taxon>
        <taxon>Brucellaceae</taxon>
        <taxon>Daeguia</taxon>
    </lineage>
</organism>
<evidence type="ECO:0000313" key="1">
    <source>
        <dbReference type="EMBL" id="MFC4626046.1"/>
    </source>
</evidence>
<name>A0ABV9H8X7_9HYPH</name>
<reference evidence="2" key="1">
    <citation type="journal article" date="2019" name="Int. J. Syst. Evol. Microbiol.">
        <title>The Global Catalogue of Microorganisms (GCM) 10K type strain sequencing project: providing services to taxonomists for standard genome sequencing and annotation.</title>
        <authorList>
            <consortium name="The Broad Institute Genomics Platform"/>
            <consortium name="The Broad Institute Genome Sequencing Center for Infectious Disease"/>
            <person name="Wu L."/>
            <person name="Ma J."/>
        </authorList>
    </citation>
    <scope>NUCLEOTIDE SEQUENCE [LARGE SCALE GENOMIC DNA]</scope>
    <source>
        <strain evidence="2">CGMCC 1.15731</strain>
    </source>
</reference>
<comment type="caution">
    <text evidence="1">The sequence shown here is derived from an EMBL/GenBank/DDBJ whole genome shotgun (WGS) entry which is preliminary data.</text>
</comment>
<accession>A0ABV9H8X7</accession>
<keyword evidence="2" id="KW-1185">Reference proteome</keyword>
<gene>
    <name evidence="1" type="ORF">ACFO1V_12660</name>
</gene>
<sequence>MTLLSNARAETTVADDVSYELIDEWDGDKLNSILTGAAPEFFDIKVDYTPATNDVKLYRITYSSIVPEKDNQPIRRPACLPFRSGTRLLSRSSLISTARFTANCRCLPSRKIPVKPTIARHPPSPYRNGKVF</sequence>